<keyword evidence="3" id="KW-1185">Reference proteome</keyword>
<dbReference type="InterPro" id="IPR037523">
    <property type="entry name" value="VOC_core"/>
</dbReference>
<dbReference type="PROSITE" id="PS51819">
    <property type="entry name" value="VOC"/>
    <property type="match status" value="1"/>
</dbReference>
<evidence type="ECO:0000313" key="3">
    <source>
        <dbReference type="Proteomes" id="UP000831607"/>
    </source>
</evidence>
<dbReference type="CDD" id="cd07253">
    <property type="entry name" value="GLOD5"/>
    <property type="match status" value="1"/>
</dbReference>
<accession>A0ABY4AKC4</accession>
<dbReference type="EMBL" id="CP063982">
    <property type="protein sequence ID" value="UOD50717.1"/>
    <property type="molecule type" value="Genomic_DNA"/>
</dbReference>
<dbReference type="RefSeq" id="WP_243479127.1">
    <property type="nucleotide sequence ID" value="NZ_CP063982.1"/>
</dbReference>
<dbReference type="Pfam" id="PF00903">
    <property type="entry name" value="Glyoxalase"/>
    <property type="match status" value="1"/>
</dbReference>
<gene>
    <name evidence="2" type="ORF">DHf2319_01930</name>
</gene>
<reference evidence="2 3" key="1">
    <citation type="submission" date="2020-11" db="EMBL/GenBank/DDBJ databases">
        <title>Algicoccus daihaiensis sp.nov., isolated from Daihai Lake in Inner Mongolia.</title>
        <authorList>
            <person name="Kai J."/>
        </authorList>
    </citation>
    <scope>NUCLEOTIDE SEQUENCE [LARGE SCALE GENOMIC DNA]</scope>
    <source>
        <strain evidence="3">f23</strain>
    </source>
</reference>
<dbReference type="SUPFAM" id="SSF54593">
    <property type="entry name" value="Glyoxalase/Bleomycin resistance protein/Dihydroxybiphenyl dioxygenase"/>
    <property type="match status" value="1"/>
</dbReference>
<dbReference type="InterPro" id="IPR004360">
    <property type="entry name" value="Glyas_Fos-R_dOase_dom"/>
</dbReference>
<organism evidence="2 3">
    <name type="scientific">Orrella daihaiensis</name>
    <dbReference type="NCBI Taxonomy" id="2782176"/>
    <lineage>
        <taxon>Bacteria</taxon>
        <taxon>Pseudomonadati</taxon>
        <taxon>Pseudomonadota</taxon>
        <taxon>Betaproteobacteria</taxon>
        <taxon>Burkholderiales</taxon>
        <taxon>Alcaligenaceae</taxon>
        <taxon>Orrella</taxon>
    </lineage>
</organism>
<feature type="domain" description="VOC" evidence="1">
    <location>
        <begin position="4"/>
        <end position="129"/>
    </location>
</feature>
<sequence length="132" mass="14700">MIDHLDHLVLTTANEQACIDFYTRVLGMRLEIFTGGTPPVERKAFVFGNQKINLHIAGKEFEPKAHLPTPGSADLCFIADRPIAQVIEALKAKHWTMIEGPVMRTGATGPIESVYVRDPDNNLIEISQYVAR</sequence>
<dbReference type="InterPro" id="IPR050383">
    <property type="entry name" value="GlyoxalaseI/FosfomycinResist"/>
</dbReference>
<protein>
    <submittedName>
        <fullName evidence="2">VOC family protein</fullName>
    </submittedName>
</protein>
<dbReference type="InterPro" id="IPR029068">
    <property type="entry name" value="Glyas_Bleomycin-R_OHBP_Dase"/>
</dbReference>
<dbReference type="Proteomes" id="UP000831607">
    <property type="component" value="Chromosome"/>
</dbReference>
<proteinExistence type="predicted"/>
<dbReference type="PANTHER" id="PTHR21366:SF14">
    <property type="entry name" value="GLYOXALASE DOMAIN-CONTAINING PROTEIN 5"/>
    <property type="match status" value="1"/>
</dbReference>
<evidence type="ECO:0000313" key="2">
    <source>
        <dbReference type="EMBL" id="UOD50717.1"/>
    </source>
</evidence>
<dbReference type="Gene3D" id="3.10.180.10">
    <property type="entry name" value="2,3-Dihydroxybiphenyl 1,2-Dioxygenase, domain 1"/>
    <property type="match status" value="1"/>
</dbReference>
<evidence type="ECO:0000259" key="1">
    <source>
        <dbReference type="PROSITE" id="PS51819"/>
    </source>
</evidence>
<dbReference type="PANTHER" id="PTHR21366">
    <property type="entry name" value="GLYOXALASE FAMILY PROTEIN"/>
    <property type="match status" value="1"/>
</dbReference>
<name>A0ABY4AKC4_9BURK</name>